<dbReference type="EMBL" id="LODT01000028">
    <property type="protein sequence ID" value="KYQ93344.1"/>
    <property type="molecule type" value="Genomic_DNA"/>
</dbReference>
<protein>
    <recommendedName>
        <fullName evidence="3">DUF885 domain-containing protein</fullName>
    </recommendedName>
</protein>
<dbReference type="OMA" id="GMEVVRI"/>
<dbReference type="AlphaFoldDB" id="A0A151ZHK6"/>
<dbReference type="InParanoid" id="A0A151ZHK6"/>
<dbReference type="Proteomes" id="UP000076078">
    <property type="component" value="Unassembled WGS sequence"/>
</dbReference>
<proteinExistence type="predicted"/>
<dbReference type="InterPro" id="IPR010281">
    <property type="entry name" value="DUF885"/>
</dbReference>
<gene>
    <name evidence="1" type="ORF">DLAC_06015</name>
</gene>
<accession>A0A151ZHK6</accession>
<organism evidence="1 2">
    <name type="scientific">Tieghemostelium lacteum</name>
    <name type="common">Slime mold</name>
    <name type="synonym">Dictyostelium lacteum</name>
    <dbReference type="NCBI Taxonomy" id="361077"/>
    <lineage>
        <taxon>Eukaryota</taxon>
        <taxon>Amoebozoa</taxon>
        <taxon>Evosea</taxon>
        <taxon>Eumycetozoa</taxon>
        <taxon>Dictyostelia</taxon>
        <taxon>Dictyosteliales</taxon>
        <taxon>Raperosteliaceae</taxon>
        <taxon>Tieghemostelium</taxon>
    </lineage>
</organism>
<evidence type="ECO:0000313" key="2">
    <source>
        <dbReference type="Proteomes" id="UP000076078"/>
    </source>
</evidence>
<evidence type="ECO:0000313" key="1">
    <source>
        <dbReference type="EMBL" id="KYQ93344.1"/>
    </source>
</evidence>
<comment type="caution">
    <text evidence="1">The sequence shown here is derived from an EMBL/GenBank/DDBJ whole genome shotgun (WGS) entry which is preliminary data.</text>
</comment>
<dbReference type="PANTHER" id="PTHR33361:SF2">
    <property type="entry name" value="DUF885 DOMAIN-CONTAINING PROTEIN"/>
    <property type="match status" value="1"/>
</dbReference>
<dbReference type="Pfam" id="PF05960">
    <property type="entry name" value="DUF885"/>
    <property type="match status" value="1"/>
</dbReference>
<dbReference type="OrthoDB" id="5959877at2759"/>
<keyword evidence="2" id="KW-1185">Reference proteome</keyword>
<name>A0A151ZHK6_TIELA</name>
<sequence length="663" mass="76377">MFRKVLVRNGAVDFLKKCVMSGAMVTAGAITFGVASKVIPGGLEPKYLALTLAGVESVVFYVSWKIFYGVPFTFKMFSTRALLDLIADQYFIGSQLRVLDRFGFSFQHGTCDILSFEQRDKQLDIIQGNLRVLKHLESKVQPGSPDHIGWMTMNLYFKNLEQAYEFQAWPSPLYFIYPTVYPLNQLFGYHIGLLDILTKQTINNENDIREFIQRIKGSTEFCNELLVDLNLREKLEEVPPPYVIEGVMKQIHTRVLTKFENTPEDYFLNKKLQLDMTNLKLSQKTMDRYIKDLNTAVDQHLIPGFTKIHKYLDDLKPTSKPGDGIWRLPNGEELYKYLLKFHTTIDITAEEIHEIGLKHIQRLRNEVISLFKDEYPDVERNFSQTLRAITKEERFQMGPEGDPKTKDTIIKEYKKIIDDVIPKLGEFFEKVPLAKCDVEAVPSYKENESPTAYYMPAPLDRSKPGVFYANLRDTPAHNRVIMKDLCYHEAIPGHHYQIALGQEEQSIDVFRRNMVFTAYTEGWGLYVERFASEAGWYSDKYERLGHLNGELWRAVRLVVDTGLHSSKFKWTKQQAIDLMNDNTALGDADVLAEVERYIVCPGQAVSYYIGLLKIAELREMAKSKLSDKFSLKEYHSVVLNSGAIPLSVLEIVVNNWVNDKLKK</sequence>
<evidence type="ECO:0008006" key="3">
    <source>
        <dbReference type="Google" id="ProtNLM"/>
    </source>
</evidence>
<reference evidence="1 2" key="1">
    <citation type="submission" date="2015-12" db="EMBL/GenBank/DDBJ databases">
        <title>Dictyostelia acquired genes for synthesis and detection of signals that induce cell-type specialization by lateral gene transfer from prokaryotes.</title>
        <authorList>
            <person name="Gloeckner G."/>
            <person name="Schaap P."/>
        </authorList>
    </citation>
    <scope>NUCLEOTIDE SEQUENCE [LARGE SCALE GENOMIC DNA]</scope>
    <source>
        <strain evidence="1 2">TK</strain>
    </source>
</reference>
<dbReference type="PANTHER" id="PTHR33361">
    <property type="entry name" value="GLR0591 PROTEIN"/>
    <property type="match status" value="1"/>
</dbReference>